<dbReference type="InterPro" id="IPR039701">
    <property type="entry name" value="HS1BP3"/>
</dbReference>
<comment type="caution">
    <text evidence="2">The sequence shown here is derived from an EMBL/GenBank/DDBJ whole genome shotgun (WGS) entry which is preliminary data.</text>
</comment>
<protein>
    <submittedName>
        <fullName evidence="2">HS1BP3 isoform 3</fullName>
    </submittedName>
</protein>
<gene>
    <name evidence="2" type="ORF">CK820_G0009669</name>
</gene>
<name>A0A2J8NLJ2_PANTR</name>
<dbReference type="EMBL" id="NBAG03000227">
    <property type="protein sequence ID" value="PNI72634.1"/>
    <property type="molecule type" value="Genomic_DNA"/>
</dbReference>
<dbReference type="PANTHER" id="PTHR14431">
    <property type="entry name" value="HCLS1-BINDING PROTEIN 3"/>
    <property type="match status" value="1"/>
</dbReference>
<accession>A0A2J8NLJ2</accession>
<proteinExistence type="predicted"/>
<feature type="region of interest" description="Disordered" evidence="1">
    <location>
        <begin position="1"/>
        <end position="57"/>
    </location>
</feature>
<dbReference type="AlphaFoldDB" id="A0A2J8NLJ2"/>
<dbReference type="Proteomes" id="UP000236370">
    <property type="component" value="Unassembled WGS sequence"/>
</dbReference>
<feature type="compositionally biased region" description="Basic residues" evidence="1">
    <location>
        <begin position="1"/>
        <end position="14"/>
    </location>
</feature>
<evidence type="ECO:0000313" key="3">
    <source>
        <dbReference type="Proteomes" id="UP000236370"/>
    </source>
</evidence>
<sequence>MRSKKPKKHPKVAMKAKPLPRLTIFDEEVDPDERLFGPGRKLSPQDPSEDVSSRDPLKLFDDPDLGGAIPLGDSLLLPAACESGGPTPSLSHRDASEELFRTLAHKGFQCAQSNCLLTSPRIP</sequence>
<evidence type="ECO:0000256" key="1">
    <source>
        <dbReference type="SAM" id="MobiDB-lite"/>
    </source>
</evidence>
<reference evidence="2 3" key="1">
    <citation type="submission" date="2017-12" db="EMBL/GenBank/DDBJ databases">
        <title>High-resolution comparative analysis of great ape genomes.</title>
        <authorList>
            <person name="Pollen A."/>
            <person name="Hastie A."/>
            <person name="Hormozdiari F."/>
            <person name="Dougherty M."/>
            <person name="Liu R."/>
            <person name="Chaisson M."/>
            <person name="Hoppe E."/>
            <person name="Hill C."/>
            <person name="Pang A."/>
            <person name="Hillier L."/>
            <person name="Baker C."/>
            <person name="Armstrong J."/>
            <person name="Shendure J."/>
            <person name="Paten B."/>
            <person name="Wilson R."/>
            <person name="Chao H."/>
            <person name="Schneider V."/>
            <person name="Ventura M."/>
            <person name="Kronenberg Z."/>
            <person name="Murali S."/>
            <person name="Gordon D."/>
            <person name="Cantsilieris S."/>
            <person name="Munson K."/>
            <person name="Nelson B."/>
            <person name="Raja A."/>
            <person name="Underwood J."/>
            <person name="Diekhans M."/>
            <person name="Fiddes I."/>
            <person name="Haussler D."/>
            <person name="Eichler E."/>
        </authorList>
    </citation>
    <scope>NUCLEOTIDE SEQUENCE [LARGE SCALE GENOMIC DNA]</scope>
    <source>
        <strain evidence="2">Yerkes chimp pedigree #C0471</strain>
    </source>
</reference>
<feature type="non-terminal residue" evidence="2">
    <location>
        <position position="123"/>
    </location>
</feature>
<organism evidence="2 3">
    <name type="scientific">Pan troglodytes</name>
    <name type="common">Chimpanzee</name>
    <dbReference type="NCBI Taxonomy" id="9598"/>
    <lineage>
        <taxon>Eukaryota</taxon>
        <taxon>Metazoa</taxon>
        <taxon>Chordata</taxon>
        <taxon>Craniata</taxon>
        <taxon>Vertebrata</taxon>
        <taxon>Euteleostomi</taxon>
        <taxon>Mammalia</taxon>
        <taxon>Eutheria</taxon>
        <taxon>Euarchontoglires</taxon>
        <taxon>Primates</taxon>
        <taxon>Haplorrhini</taxon>
        <taxon>Catarrhini</taxon>
        <taxon>Hominidae</taxon>
        <taxon>Pan</taxon>
    </lineage>
</organism>
<dbReference type="PANTHER" id="PTHR14431:SF1">
    <property type="entry name" value="HCLS1-BINDING PROTEIN 3"/>
    <property type="match status" value="1"/>
</dbReference>
<evidence type="ECO:0000313" key="2">
    <source>
        <dbReference type="EMBL" id="PNI72634.1"/>
    </source>
</evidence>